<proteinExistence type="predicted"/>
<dbReference type="AlphaFoldDB" id="A0A3S5A8S0"/>
<accession>A0A3S5A8S0</accession>
<sequence>MVVVLVDADISTTAVSLASASGTDSLLRSGQFLLLLLVSPVHTILSSLAKFYDDCEIDDDKGNLHLTRFQASNQSESLRRHLMLSSAPGTSLPVLTVQAIVFYLHQSSTDCQLGFQPLVWVILASGVMLA</sequence>
<evidence type="ECO:0000313" key="2">
    <source>
        <dbReference type="Proteomes" id="UP000784294"/>
    </source>
</evidence>
<gene>
    <name evidence="1" type="ORF">PXEA_LOCUS11251</name>
</gene>
<dbReference type="Proteomes" id="UP000784294">
    <property type="component" value="Unassembled WGS sequence"/>
</dbReference>
<name>A0A3S5A8S0_9PLAT</name>
<reference evidence="1" key="1">
    <citation type="submission" date="2018-11" db="EMBL/GenBank/DDBJ databases">
        <authorList>
            <consortium name="Pathogen Informatics"/>
        </authorList>
    </citation>
    <scope>NUCLEOTIDE SEQUENCE</scope>
</reference>
<comment type="caution">
    <text evidence="1">The sequence shown here is derived from an EMBL/GenBank/DDBJ whole genome shotgun (WGS) entry which is preliminary data.</text>
</comment>
<organism evidence="1 2">
    <name type="scientific">Protopolystoma xenopodis</name>
    <dbReference type="NCBI Taxonomy" id="117903"/>
    <lineage>
        <taxon>Eukaryota</taxon>
        <taxon>Metazoa</taxon>
        <taxon>Spiralia</taxon>
        <taxon>Lophotrochozoa</taxon>
        <taxon>Platyhelminthes</taxon>
        <taxon>Monogenea</taxon>
        <taxon>Polyopisthocotylea</taxon>
        <taxon>Polystomatidea</taxon>
        <taxon>Polystomatidae</taxon>
        <taxon>Protopolystoma</taxon>
    </lineage>
</organism>
<protein>
    <submittedName>
        <fullName evidence="1">Uncharacterized protein</fullName>
    </submittedName>
</protein>
<keyword evidence="2" id="KW-1185">Reference proteome</keyword>
<evidence type="ECO:0000313" key="1">
    <source>
        <dbReference type="EMBL" id="VEL17811.1"/>
    </source>
</evidence>
<dbReference type="EMBL" id="CAAALY010034260">
    <property type="protein sequence ID" value="VEL17811.1"/>
    <property type="molecule type" value="Genomic_DNA"/>
</dbReference>